<keyword evidence="2" id="KW-0472">Membrane</keyword>
<keyword evidence="2" id="KW-1133">Transmembrane helix</keyword>
<accession>A0A939PH93</accession>
<evidence type="ECO:0000313" key="3">
    <source>
        <dbReference type="EMBL" id="MBO2448501.1"/>
    </source>
</evidence>
<keyword evidence="2" id="KW-0812">Transmembrane</keyword>
<dbReference type="GO" id="GO:0005975">
    <property type="term" value="P:carbohydrate metabolic process"/>
    <property type="evidence" value="ECO:0007669"/>
    <property type="project" value="UniProtKB-ARBA"/>
</dbReference>
<sequence>MAIPQQRPGSLGPVVPAMLGAICGSVVVTLITTSLHLSPTSRVIAAAAGAAVAPMISTVGRLHRLRIGAGLLITIVALAITYGGFTIVDRATGRTDPHLPLPSVGGIGTLGTQTGNDTQTGLHIKTDPSSLELDCDDAGKTCEDTVSVSNSGTLPLRIGAIELLGPGAAAYNHTGCEHQTLPAHSDPCKITVTRQTANAGTARLVIHQNLRGAPTEVVVRSKQTGGVEVTGPPELASCGTASGGVACKITGRGFKPGEIVELTYSWPQGTSSQYRPTAASDGSFEYQLLRASAPGTVTVSATGQTSGRSATTTYTVQP</sequence>
<dbReference type="InterPro" id="IPR013783">
    <property type="entry name" value="Ig-like_fold"/>
</dbReference>
<keyword evidence="4" id="KW-1185">Reference proteome</keyword>
<reference evidence="3" key="1">
    <citation type="submission" date="2021-03" db="EMBL/GenBank/DDBJ databases">
        <authorList>
            <person name="Kanchanasin P."/>
            <person name="Saeng-In P."/>
            <person name="Phongsopitanun W."/>
            <person name="Yuki M."/>
            <person name="Kudo T."/>
            <person name="Ohkuma M."/>
            <person name="Tanasupawat S."/>
        </authorList>
    </citation>
    <scope>NUCLEOTIDE SEQUENCE</scope>
    <source>
        <strain evidence="3">GKU 128</strain>
    </source>
</reference>
<name>A0A939PH93_9ACTN</name>
<dbReference type="EMBL" id="JAGEOJ010000006">
    <property type="protein sequence ID" value="MBO2448501.1"/>
    <property type="molecule type" value="Genomic_DNA"/>
</dbReference>
<organism evidence="3 4">
    <name type="scientific">Actinomadura barringtoniae</name>
    <dbReference type="NCBI Taxonomy" id="1427535"/>
    <lineage>
        <taxon>Bacteria</taxon>
        <taxon>Bacillati</taxon>
        <taxon>Actinomycetota</taxon>
        <taxon>Actinomycetes</taxon>
        <taxon>Streptosporangiales</taxon>
        <taxon>Thermomonosporaceae</taxon>
        <taxon>Actinomadura</taxon>
    </lineage>
</organism>
<dbReference type="Gene3D" id="2.60.40.10">
    <property type="entry name" value="Immunoglobulins"/>
    <property type="match status" value="1"/>
</dbReference>
<proteinExistence type="predicted"/>
<feature type="transmembrane region" description="Helical" evidence="2">
    <location>
        <begin position="12"/>
        <end position="31"/>
    </location>
</feature>
<dbReference type="Proteomes" id="UP000669179">
    <property type="component" value="Unassembled WGS sequence"/>
</dbReference>
<evidence type="ECO:0000313" key="4">
    <source>
        <dbReference type="Proteomes" id="UP000669179"/>
    </source>
</evidence>
<feature type="region of interest" description="Disordered" evidence="1">
    <location>
        <begin position="299"/>
        <end position="318"/>
    </location>
</feature>
<gene>
    <name evidence="3" type="ORF">J4573_15470</name>
</gene>
<feature type="transmembrane region" description="Helical" evidence="2">
    <location>
        <begin position="69"/>
        <end position="88"/>
    </location>
</feature>
<comment type="caution">
    <text evidence="3">The sequence shown here is derived from an EMBL/GenBank/DDBJ whole genome shotgun (WGS) entry which is preliminary data.</text>
</comment>
<feature type="transmembrane region" description="Helical" evidence="2">
    <location>
        <begin position="43"/>
        <end position="62"/>
    </location>
</feature>
<evidence type="ECO:0000256" key="1">
    <source>
        <dbReference type="SAM" id="MobiDB-lite"/>
    </source>
</evidence>
<protein>
    <submittedName>
        <fullName evidence="3">Uncharacterized protein</fullName>
    </submittedName>
</protein>
<dbReference type="RefSeq" id="WP_208256180.1">
    <property type="nucleotide sequence ID" value="NZ_JAGEOJ010000006.1"/>
</dbReference>
<dbReference type="AlphaFoldDB" id="A0A939PH93"/>
<evidence type="ECO:0000256" key="2">
    <source>
        <dbReference type="SAM" id="Phobius"/>
    </source>
</evidence>